<dbReference type="Proteomes" id="UP000008467">
    <property type="component" value="Chromosome"/>
</dbReference>
<evidence type="ECO:0000259" key="3">
    <source>
        <dbReference type="Pfam" id="PF13439"/>
    </source>
</evidence>
<dbReference type="InterPro" id="IPR028098">
    <property type="entry name" value="Glyco_trans_4-like_N"/>
</dbReference>
<keyword evidence="5" id="KW-1185">Reference proteome</keyword>
<feature type="domain" description="Glycosyl transferase family 1" evidence="2">
    <location>
        <begin position="189"/>
        <end position="341"/>
    </location>
</feature>
<dbReference type="KEGG" id="cle:Clole_3790"/>
<dbReference type="RefSeq" id="WP_013658744.1">
    <property type="nucleotide sequence ID" value="NC_015275.1"/>
</dbReference>
<protein>
    <submittedName>
        <fullName evidence="4">Glycosyl transferase group 1</fullName>
    </submittedName>
</protein>
<dbReference type="AlphaFoldDB" id="F2JIK0"/>
<evidence type="ECO:0000256" key="1">
    <source>
        <dbReference type="ARBA" id="ARBA00022679"/>
    </source>
</evidence>
<name>F2JIK0_CELLD</name>
<dbReference type="GO" id="GO:0009103">
    <property type="term" value="P:lipopolysaccharide biosynthetic process"/>
    <property type="evidence" value="ECO:0007669"/>
    <property type="project" value="TreeGrafter"/>
</dbReference>
<evidence type="ECO:0000313" key="5">
    <source>
        <dbReference type="Proteomes" id="UP000008467"/>
    </source>
</evidence>
<accession>F2JIK0</accession>
<evidence type="ECO:0000259" key="2">
    <source>
        <dbReference type="Pfam" id="PF00534"/>
    </source>
</evidence>
<dbReference type="InterPro" id="IPR001296">
    <property type="entry name" value="Glyco_trans_1"/>
</dbReference>
<dbReference type="GO" id="GO:0016757">
    <property type="term" value="F:glycosyltransferase activity"/>
    <property type="evidence" value="ECO:0007669"/>
    <property type="project" value="InterPro"/>
</dbReference>
<organism evidence="4 5">
    <name type="scientific">Cellulosilyticum lentocellum (strain ATCC 49066 / DSM 5427 / NCIMB 11756 / RHM5)</name>
    <name type="common">Clostridium lentocellum</name>
    <dbReference type="NCBI Taxonomy" id="642492"/>
    <lineage>
        <taxon>Bacteria</taxon>
        <taxon>Bacillati</taxon>
        <taxon>Bacillota</taxon>
        <taxon>Clostridia</taxon>
        <taxon>Lachnospirales</taxon>
        <taxon>Cellulosilyticaceae</taxon>
        <taxon>Cellulosilyticum</taxon>
    </lineage>
</organism>
<gene>
    <name evidence="4" type="ordered locus">Clole_3790</name>
</gene>
<dbReference type="PANTHER" id="PTHR46401">
    <property type="entry name" value="GLYCOSYLTRANSFERASE WBBK-RELATED"/>
    <property type="match status" value="1"/>
</dbReference>
<feature type="domain" description="Glycosyltransferase subfamily 4-like N-terminal" evidence="3">
    <location>
        <begin position="17"/>
        <end position="167"/>
    </location>
</feature>
<dbReference type="CDD" id="cd03809">
    <property type="entry name" value="GT4_MtfB-like"/>
    <property type="match status" value="1"/>
</dbReference>
<dbReference type="STRING" id="642492.Clole_3790"/>
<dbReference type="EMBL" id="CP002582">
    <property type="protein sequence ID" value="ADZ85470.1"/>
    <property type="molecule type" value="Genomic_DNA"/>
</dbReference>
<dbReference type="Pfam" id="PF13439">
    <property type="entry name" value="Glyco_transf_4"/>
    <property type="match status" value="1"/>
</dbReference>
<reference evidence="4 5" key="1">
    <citation type="journal article" date="2011" name="J. Bacteriol.">
        <title>Complete genome sequence of the cellulose-degrading bacterium Cellulosilyticum lentocellum.</title>
        <authorList>
            <consortium name="US DOE Joint Genome Institute"/>
            <person name="Miller D.A."/>
            <person name="Suen G."/>
            <person name="Bruce D."/>
            <person name="Copeland A."/>
            <person name="Cheng J.F."/>
            <person name="Detter C."/>
            <person name="Goodwin L.A."/>
            <person name="Han C.S."/>
            <person name="Hauser L.J."/>
            <person name="Land M.L."/>
            <person name="Lapidus A."/>
            <person name="Lucas S."/>
            <person name="Meincke L."/>
            <person name="Pitluck S."/>
            <person name="Tapia R."/>
            <person name="Teshima H."/>
            <person name="Woyke T."/>
            <person name="Fox B.G."/>
            <person name="Angert E.R."/>
            <person name="Currie C.R."/>
        </authorList>
    </citation>
    <scope>NUCLEOTIDE SEQUENCE [LARGE SCALE GENOMIC DNA]</scope>
    <source>
        <strain evidence="5">ATCC 49066 / DSM 5427 / NCIMB 11756 / RHM5</strain>
    </source>
</reference>
<proteinExistence type="predicted"/>
<dbReference type="FunFam" id="3.40.50.2000:FF:000119">
    <property type="entry name" value="Glycosyl transferase group 1"/>
    <property type="match status" value="1"/>
</dbReference>
<evidence type="ECO:0000313" key="4">
    <source>
        <dbReference type="EMBL" id="ADZ85470.1"/>
    </source>
</evidence>
<dbReference type="HOGENOM" id="CLU_009583_27_5_9"/>
<dbReference type="SUPFAM" id="SSF53756">
    <property type="entry name" value="UDP-Glycosyltransferase/glycogen phosphorylase"/>
    <property type="match status" value="1"/>
</dbReference>
<dbReference type="PANTHER" id="PTHR46401:SF2">
    <property type="entry name" value="GLYCOSYLTRANSFERASE WBBK-RELATED"/>
    <property type="match status" value="1"/>
</dbReference>
<dbReference type="Pfam" id="PF00534">
    <property type="entry name" value="Glycos_transf_1"/>
    <property type="match status" value="1"/>
</dbReference>
<dbReference type="Gene3D" id="3.40.50.2000">
    <property type="entry name" value="Glycogen Phosphorylase B"/>
    <property type="match status" value="2"/>
</dbReference>
<dbReference type="eggNOG" id="COG0438">
    <property type="taxonomic scope" value="Bacteria"/>
</dbReference>
<keyword evidence="1 4" id="KW-0808">Transferase</keyword>
<sequence length="366" mass="42216">MNKILLNGLHYEKNGAGISNYTKNLLHTFIKDEYPVDILMRGEFGDKYKGENIIHVDKVLGFSAKRIIQEQWTSKHLYKSYDLVHFPDYATPVFYQGHKVATIHDMAMHTMRDKYTRMQNVTKNTLLQATIRSASHLICDSEFTKKELCSYYPNLAADISVIHLGIESPRLLVDDRKAKDILARLGITHKYLLYVGTIAPHKNIVQLIKAFYEIKKIHKDYKLVIAGKKGWMYEEVFSQVSVLGLEEEVIFTGFVDELELEALYKEAEFYVSLSLYEGFGLPPLEAMIRSCPVLVSNLEIFKETCGDSALFCSLEHLEEIVRGMRSLIEHPNLRNQLIEKGLARVKQFTWEETASRTYEVYQSVLK</sequence>